<proteinExistence type="inferred from homology"/>
<dbReference type="Gene3D" id="1.10.8.10">
    <property type="entry name" value="DNA helicase RuvA subunit, C-terminal domain"/>
    <property type="match status" value="1"/>
</dbReference>
<dbReference type="KEGG" id="lcre:Pla8534_33310"/>
<feature type="binding site" evidence="5">
    <location>
        <position position="177"/>
    </location>
    <ligand>
        <name>S-adenosyl-L-methionine</name>
        <dbReference type="ChEBI" id="CHEBI:59789"/>
    </ligand>
</feature>
<dbReference type="Pfam" id="PF17827">
    <property type="entry name" value="PrmC_N"/>
    <property type="match status" value="1"/>
</dbReference>
<dbReference type="EC" id="2.1.1.297" evidence="5"/>
<dbReference type="SUPFAM" id="SSF53335">
    <property type="entry name" value="S-adenosyl-L-methionine-dependent methyltransferases"/>
    <property type="match status" value="1"/>
</dbReference>
<dbReference type="HAMAP" id="MF_02126">
    <property type="entry name" value="RF_methyltr_PrmC"/>
    <property type="match status" value="1"/>
</dbReference>
<dbReference type="NCBIfam" id="TIGR00536">
    <property type="entry name" value="hemK_fam"/>
    <property type="match status" value="1"/>
</dbReference>
<dbReference type="InterPro" id="IPR019874">
    <property type="entry name" value="RF_methyltr_PrmC"/>
</dbReference>
<dbReference type="GO" id="GO:0032259">
    <property type="term" value="P:methylation"/>
    <property type="evidence" value="ECO:0007669"/>
    <property type="project" value="UniProtKB-KW"/>
</dbReference>
<accession>A0A518DUK1</accession>
<evidence type="ECO:0000256" key="3">
    <source>
        <dbReference type="ARBA" id="ARBA00022691"/>
    </source>
</evidence>
<dbReference type="InterPro" id="IPR007848">
    <property type="entry name" value="Small_mtfrase_dom"/>
</dbReference>
<dbReference type="Gene3D" id="3.40.50.150">
    <property type="entry name" value="Vaccinia Virus protein VP39"/>
    <property type="match status" value="1"/>
</dbReference>
<evidence type="ECO:0000256" key="2">
    <source>
        <dbReference type="ARBA" id="ARBA00022679"/>
    </source>
</evidence>
<dbReference type="CDD" id="cd02440">
    <property type="entry name" value="AdoMet_MTases"/>
    <property type="match status" value="1"/>
</dbReference>
<evidence type="ECO:0000256" key="5">
    <source>
        <dbReference type="HAMAP-Rule" id="MF_02126"/>
    </source>
</evidence>
<dbReference type="PANTHER" id="PTHR18895:SF74">
    <property type="entry name" value="MTRF1L RELEASE FACTOR GLUTAMINE METHYLTRANSFERASE"/>
    <property type="match status" value="1"/>
</dbReference>
<evidence type="ECO:0000256" key="4">
    <source>
        <dbReference type="ARBA" id="ARBA00048391"/>
    </source>
</evidence>
<keyword evidence="1 5" id="KW-0489">Methyltransferase</keyword>
<dbReference type="InterPro" id="IPR050320">
    <property type="entry name" value="N5-glutamine_MTase"/>
</dbReference>
<dbReference type="EMBL" id="CP036433">
    <property type="protein sequence ID" value="QDU95516.1"/>
    <property type="molecule type" value="Genomic_DNA"/>
</dbReference>
<dbReference type="InterPro" id="IPR040758">
    <property type="entry name" value="PrmC_N"/>
</dbReference>
<evidence type="ECO:0000259" key="7">
    <source>
        <dbReference type="Pfam" id="PF17827"/>
    </source>
</evidence>
<dbReference type="RefSeq" id="WP_145054244.1">
    <property type="nucleotide sequence ID" value="NZ_CP036433.1"/>
</dbReference>
<dbReference type="Pfam" id="PF05175">
    <property type="entry name" value="MTS"/>
    <property type="match status" value="1"/>
</dbReference>
<evidence type="ECO:0000313" key="8">
    <source>
        <dbReference type="EMBL" id="QDU95516.1"/>
    </source>
</evidence>
<feature type="binding site" evidence="5">
    <location>
        <begin position="154"/>
        <end position="158"/>
    </location>
    <ligand>
        <name>S-adenosyl-L-methionine</name>
        <dbReference type="ChEBI" id="CHEBI:59789"/>
    </ligand>
</feature>
<dbReference type="GO" id="GO:0102559">
    <property type="term" value="F:peptide chain release factor N(5)-glutamine methyltransferase activity"/>
    <property type="evidence" value="ECO:0007669"/>
    <property type="project" value="UniProtKB-EC"/>
</dbReference>
<evidence type="ECO:0000259" key="6">
    <source>
        <dbReference type="Pfam" id="PF05175"/>
    </source>
</evidence>
<gene>
    <name evidence="5 8" type="primary">prmC</name>
    <name evidence="8" type="ORF">Pla8534_33310</name>
</gene>
<comment type="catalytic activity">
    <reaction evidence="4 5">
        <text>L-glutaminyl-[peptide chain release factor] + S-adenosyl-L-methionine = N(5)-methyl-L-glutaminyl-[peptide chain release factor] + S-adenosyl-L-homocysteine + H(+)</text>
        <dbReference type="Rhea" id="RHEA:42896"/>
        <dbReference type="Rhea" id="RHEA-COMP:10271"/>
        <dbReference type="Rhea" id="RHEA-COMP:10272"/>
        <dbReference type="ChEBI" id="CHEBI:15378"/>
        <dbReference type="ChEBI" id="CHEBI:30011"/>
        <dbReference type="ChEBI" id="CHEBI:57856"/>
        <dbReference type="ChEBI" id="CHEBI:59789"/>
        <dbReference type="ChEBI" id="CHEBI:61891"/>
        <dbReference type="EC" id="2.1.1.297"/>
    </reaction>
</comment>
<evidence type="ECO:0000256" key="1">
    <source>
        <dbReference type="ARBA" id="ARBA00022603"/>
    </source>
</evidence>
<dbReference type="Proteomes" id="UP000317648">
    <property type="component" value="Chromosome"/>
</dbReference>
<name>A0A518DUK1_9BACT</name>
<comment type="similarity">
    <text evidence="5">Belongs to the protein N5-glutamine methyltransferase family. PrmC subfamily.</text>
</comment>
<keyword evidence="2 5" id="KW-0808">Transferase</keyword>
<feature type="domain" description="Release factor glutamine methyltransferase N-terminal" evidence="7">
    <location>
        <begin position="12"/>
        <end position="82"/>
    </location>
</feature>
<dbReference type="AlphaFoldDB" id="A0A518DUK1"/>
<comment type="function">
    <text evidence="5">Methylates the class 1 translation termination release factors RF1/PrfA and RF2/PrfB on the glutamine residue of the universally conserved GGQ motif.</text>
</comment>
<dbReference type="NCBIfam" id="TIGR03534">
    <property type="entry name" value="RF_mod_PrmC"/>
    <property type="match status" value="1"/>
</dbReference>
<sequence>MATSEPWTVERLLGWTTDYLKKQGAEQPRLEADLLLAHACGCERIELYTQRFKEEPDEAIRTSFRSLVKRRAEGEPTAYLLGRKEFYSLPFRVTADVLIPRPETEYLVMALLDEAGKRTAELNPLPEEEGGVAATAAKKGALAKAPAFKVIDVGTGSGAIAICAAKYLPASQVTAVDISAKALVVAEANAVDLEVSDRMTFLESDLLEAIPANARFDFVCSNPPYISQSEFDELPNLIKGYEPTVALLGGQTGCEVIERLIPQAAERLEAGGYLIMEISPMIEAPVHNLITADGHFDPPSTTKDLAGLPRIVRARRKVR</sequence>
<dbReference type="PANTHER" id="PTHR18895">
    <property type="entry name" value="HEMK METHYLTRANSFERASE"/>
    <property type="match status" value="1"/>
</dbReference>
<feature type="binding site" evidence="5">
    <location>
        <begin position="222"/>
        <end position="225"/>
    </location>
    <ligand>
        <name>substrate</name>
    </ligand>
</feature>
<keyword evidence="9" id="KW-1185">Reference proteome</keyword>
<dbReference type="InterPro" id="IPR029063">
    <property type="entry name" value="SAM-dependent_MTases_sf"/>
</dbReference>
<feature type="domain" description="Methyltransferase small" evidence="6">
    <location>
        <begin position="142"/>
        <end position="230"/>
    </location>
</feature>
<dbReference type="InterPro" id="IPR004556">
    <property type="entry name" value="HemK-like"/>
</dbReference>
<reference evidence="8 9" key="1">
    <citation type="submission" date="2019-02" db="EMBL/GenBank/DDBJ databases">
        <title>Deep-cultivation of Planctomycetes and their phenomic and genomic characterization uncovers novel biology.</title>
        <authorList>
            <person name="Wiegand S."/>
            <person name="Jogler M."/>
            <person name="Boedeker C."/>
            <person name="Pinto D."/>
            <person name="Vollmers J."/>
            <person name="Rivas-Marin E."/>
            <person name="Kohn T."/>
            <person name="Peeters S.H."/>
            <person name="Heuer A."/>
            <person name="Rast P."/>
            <person name="Oberbeckmann S."/>
            <person name="Bunk B."/>
            <person name="Jeske O."/>
            <person name="Meyerdierks A."/>
            <person name="Storesund J.E."/>
            <person name="Kallscheuer N."/>
            <person name="Luecker S."/>
            <person name="Lage O.M."/>
            <person name="Pohl T."/>
            <person name="Merkel B.J."/>
            <person name="Hornburger P."/>
            <person name="Mueller R.-W."/>
            <person name="Bruemmer F."/>
            <person name="Labrenz M."/>
            <person name="Spormann A.M."/>
            <person name="Op den Camp H."/>
            <person name="Overmann J."/>
            <person name="Amann R."/>
            <person name="Jetten M.S.M."/>
            <person name="Mascher T."/>
            <person name="Medema M.H."/>
            <person name="Devos D.P."/>
            <person name="Kaster A.-K."/>
            <person name="Ovreas L."/>
            <person name="Rohde M."/>
            <person name="Galperin M.Y."/>
            <person name="Jogler C."/>
        </authorList>
    </citation>
    <scope>NUCLEOTIDE SEQUENCE [LARGE SCALE GENOMIC DNA]</scope>
    <source>
        <strain evidence="8 9">Pla85_3_4</strain>
    </source>
</reference>
<feature type="binding site" evidence="5">
    <location>
        <position position="222"/>
    </location>
    <ligand>
        <name>S-adenosyl-L-methionine</name>
        <dbReference type="ChEBI" id="CHEBI:59789"/>
    </ligand>
</feature>
<evidence type="ECO:0000313" key="9">
    <source>
        <dbReference type="Proteomes" id="UP000317648"/>
    </source>
</evidence>
<comment type="caution">
    <text evidence="5">Lacks conserved residue(s) required for the propagation of feature annotation.</text>
</comment>
<organism evidence="8 9">
    <name type="scientific">Lignipirellula cremea</name>
    <dbReference type="NCBI Taxonomy" id="2528010"/>
    <lineage>
        <taxon>Bacteria</taxon>
        <taxon>Pseudomonadati</taxon>
        <taxon>Planctomycetota</taxon>
        <taxon>Planctomycetia</taxon>
        <taxon>Pirellulales</taxon>
        <taxon>Pirellulaceae</taxon>
        <taxon>Lignipirellula</taxon>
    </lineage>
</organism>
<dbReference type="OrthoDB" id="9800643at2"/>
<keyword evidence="3 5" id="KW-0949">S-adenosyl-L-methionine</keyword>
<protein>
    <recommendedName>
        <fullName evidence="5">Release factor glutamine methyltransferase</fullName>
        <shortName evidence="5">RF MTase</shortName>
        <ecNumber evidence="5">2.1.1.297</ecNumber>
    </recommendedName>
    <alternativeName>
        <fullName evidence="5">N5-glutamine methyltransferase PrmC</fullName>
    </alternativeName>
    <alternativeName>
        <fullName evidence="5">Protein-(glutamine-N5) MTase PrmC</fullName>
    </alternativeName>
    <alternativeName>
        <fullName evidence="5">Protein-glutamine N-methyltransferase PrmC</fullName>
    </alternativeName>
</protein>